<protein>
    <submittedName>
        <fullName evidence="3">Malate dehydrogenase</fullName>
    </submittedName>
</protein>
<comment type="caution">
    <text evidence="3">The sequence shown here is derived from an EMBL/GenBank/DDBJ whole genome shotgun (WGS) entry which is preliminary data.</text>
</comment>
<dbReference type="EMBL" id="MASU01000020">
    <property type="protein sequence ID" value="PXY18588.1"/>
    <property type="molecule type" value="Genomic_DNA"/>
</dbReference>
<dbReference type="Pfam" id="PF02615">
    <property type="entry name" value="Ldh_2"/>
    <property type="match status" value="1"/>
</dbReference>
<reference evidence="3 4" key="1">
    <citation type="submission" date="2016-07" db="EMBL/GenBank/DDBJ databases">
        <title>Draft genome sequence of Prauserella sp. YIM 121212, isolated from alkaline soil.</title>
        <authorList>
            <person name="Ruckert C."/>
            <person name="Albersmeier A."/>
            <person name="Jiang C.-L."/>
            <person name="Jiang Y."/>
            <person name="Kalinowski J."/>
            <person name="Schneider O."/>
            <person name="Winkler A."/>
            <person name="Zotchev S.B."/>
        </authorList>
    </citation>
    <scope>NUCLEOTIDE SEQUENCE [LARGE SCALE GENOMIC DNA]</scope>
    <source>
        <strain evidence="3 4">YIM 121212</strain>
    </source>
</reference>
<dbReference type="PANTHER" id="PTHR11091">
    <property type="entry name" value="OXIDOREDUCTASE-RELATED"/>
    <property type="match status" value="1"/>
</dbReference>
<gene>
    <name evidence="3" type="ORF">BA062_35080</name>
</gene>
<comment type="similarity">
    <text evidence="1">Belongs to the LDH2/MDH2 oxidoreductase family.</text>
</comment>
<dbReference type="AlphaFoldDB" id="A0A318LAN5"/>
<dbReference type="InterPro" id="IPR043143">
    <property type="entry name" value="Mal/L-sulf/L-lact_DH-like_NADP"/>
</dbReference>
<evidence type="ECO:0000256" key="2">
    <source>
        <dbReference type="ARBA" id="ARBA00023002"/>
    </source>
</evidence>
<dbReference type="SUPFAM" id="SSF89733">
    <property type="entry name" value="L-sulfolactate dehydrogenase-like"/>
    <property type="match status" value="1"/>
</dbReference>
<evidence type="ECO:0000313" key="3">
    <source>
        <dbReference type="EMBL" id="PXY18588.1"/>
    </source>
</evidence>
<proteinExistence type="inferred from homology"/>
<sequence length="365" mass="38765">MTAKEKPVRVPAERVRQLIVDVLTAWGMDTDLAGTTADVMVGTDLAGIDSHGVSMLMTYEKFRSEGRIDLRARPVVVRENAASALVDAGGGIGHPASEFAMRKAIEKARASAVGVVSVVNSHHFGAAGHYAELAAAEGLVGLVTSSANLSCASPTGSVVPRLATNPIAFAAPARRNPHFLLDIATTTAAVNKVKVYDYHRKPLPPGWVLDEEGRPVEDAAVAMRIIKEDDLGGLTPLGGTPEMSSHKGYGLSMMAHILGATLCGGTFPAIRERDDPDAPHNIGHFFLALDPAFFRAAGVFEDDLDDAIDLLHETPPLDPSSPVLVAGDPQARAREERTRDGIPMPRPLVDQLRDVAERAGVEFAL</sequence>
<dbReference type="Gene3D" id="1.10.1530.10">
    <property type="match status" value="1"/>
</dbReference>
<organism evidence="3 4">
    <name type="scientific">Prauserella flavalba</name>
    <dbReference type="NCBI Taxonomy" id="1477506"/>
    <lineage>
        <taxon>Bacteria</taxon>
        <taxon>Bacillati</taxon>
        <taxon>Actinomycetota</taxon>
        <taxon>Actinomycetes</taxon>
        <taxon>Pseudonocardiales</taxon>
        <taxon>Pseudonocardiaceae</taxon>
        <taxon>Prauserella</taxon>
    </lineage>
</organism>
<evidence type="ECO:0000313" key="4">
    <source>
        <dbReference type="Proteomes" id="UP000247892"/>
    </source>
</evidence>
<dbReference type="Gene3D" id="3.30.1370.60">
    <property type="entry name" value="Hypothetical oxidoreductase yiak, domain 2"/>
    <property type="match status" value="1"/>
</dbReference>
<dbReference type="GO" id="GO:0016491">
    <property type="term" value="F:oxidoreductase activity"/>
    <property type="evidence" value="ECO:0007669"/>
    <property type="project" value="UniProtKB-KW"/>
</dbReference>
<name>A0A318LAN5_9PSEU</name>
<dbReference type="PANTHER" id="PTHR11091:SF0">
    <property type="entry name" value="MALATE DEHYDROGENASE"/>
    <property type="match status" value="1"/>
</dbReference>
<dbReference type="InterPro" id="IPR036111">
    <property type="entry name" value="Mal/L-sulfo/L-lacto_DH-like_sf"/>
</dbReference>
<keyword evidence="4" id="KW-1185">Reference proteome</keyword>
<dbReference type="Proteomes" id="UP000247892">
    <property type="component" value="Unassembled WGS sequence"/>
</dbReference>
<dbReference type="InterPro" id="IPR003767">
    <property type="entry name" value="Malate/L-lactate_DH-like"/>
</dbReference>
<evidence type="ECO:0000256" key="1">
    <source>
        <dbReference type="ARBA" id="ARBA00006056"/>
    </source>
</evidence>
<keyword evidence="2" id="KW-0560">Oxidoreductase</keyword>
<accession>A0A318LAN5</accession>
<dbReference type="InterPro" id="IPR043144">
    <property type="entry name" value="Mal/L-sulf/L-lact_DH-like_ah"/>
</dbReference>